<dbReference type="NCBIfam" id="NF004231">
    <property type="entry name" value="PRK05679.1"/>
    <property type="match status" value="1"/>
</dbReference>
<feature type="domain" description="Pyridoxine 5'-phosphate oxidase dimerisation C-terminal" evidence="7">
    <location>
        <begin position="158"/>
        <end position="198"/>
    </location>
</feature>
<keyword evidence="9" id="KW-1185">Reference proteome</keyword>
<dbReference type="Pfam" id="PF01243">
    <property type="entry name" value="PNPOx_N"/>
    <property type="match status" value="1"/>
</dbReference>
<organism evidence="8 9">
    <name type="scientific">Antrihabitans stalactiti</name>
    <dbReference type="NCBI Taxonomy" id="2584121"/>
    <lineage>
        <taxon>Bacteria</taxon>
        <taxon>Bacillati</taxon>
        <taxon>Actinomycetota</taxon>
        <taxon>Actinomycetes</taxon>
        <taxon>Mycobacteriales</taxon>
        <taxon>Nocardiaceae</taxon>
        <taxon>Antrihabitans</taxon>
    </lineage>
</organism>
<dbReference type="EC" id="1.4.3.5" evidence="8"/>
<gene>
    <name evidence="8" type="ORF">FGL95_16485</name>
</gene>
<feature type="binding site" evidence="5">
    <location>
        <begin position="131"/>
        <end position="132"/>
    </location>
    <ligand>
        <name>FMN</name>
        <dbReference type="ChEBI" id="CHEBI:58210"/>
    </ligand>
</feature>
<dbReference type="InterPro" id="IPR000659">
    <property type="entry name" value="Pyridox_Oxase"/>
</dbReference>
<feature type="binding site" evidence="5">
    <location>
        <position position="181"/>
    </location>
    <ligand>
        <name>FMN</name>
        <dbReference type="ChEBI" id="CHEBI:58210"/>
    </ligand>
</feature>
<evidence type="ECO:0000313" key="8">
    <source>
        <dbReference type="EMBL" id="NMN96637.1"/>
    </source>
</evidence>
<feature type="binding site" evidence="5">
    <location>
        <position position="171"/>
    </location>
    <ligand>
        <name>FMN</name>
        <dbReference type="ChEBI" id="CHEBI:58210"/>
    </ligand>
</feature>
<evidence type="ECO:0000259" key="7">
    <source>
        <dbReference type="Pfam" id="PF10590"/>
    </source>
</evidence>
<feature type="binding site" evidence="5">
    <location>
        <position position="75"/>
    </location>
    <ligand>
        <name>FMN</name>
        <dbReference type="ChEBI" id="CHEBI:58210"/>
    </ligand>
</feature>
<dbReference type="EMBL" id="VCQU01000005">
    <property type="protein sequence ID" value="NMN96637.1"/>
    <property type="molecule type" value="Genomic_DNA"/>
</dbReference>
<sequence>MGTLQREGRTAPVAGDPHDVFLEWLEHAVAVGVAEPHVAVLSTVDDEGRPDARVLLLRDVGPGGWWFSGPAFSPKGAQLQANPHAALTFYWGAVGRQVRIAGTVHNDPSAAVRDFLERSETARAVATASRQSAVLVDPDDYSRAIDEVDDPDEVPEHWRAWRLAADAVEFWQAEPGSRHQRWRYRRDGSAWLRDTLWP</sequence>
<name>A0A848KLH2_9NOCA</name>
<dbReference type="Gene3D" id="2.30.110.10">
    <property type="entry name" value="Electron Transport, Fmn-binding Protein, Chain A"/>
    <property type="match status" value="1"/>
</dbReference>
<keyword evidence="2" id="KW-0285">Flavoprotein</keyword>
<dbReference type="GO" id="GO:0010181">
    <property type="term" value="F:FMN binding"/>
    <property type="evidence" value="ECO:0007669"/>
    <property type="project" value="InterPro"/>
</dbReference>
<dbReference type="SUPFAM" id="SSF50475">
    <property type="entry name" value="FMN-binding split barrel"/>
    <property type="match status" value="1"/>
</dbReference>
<comment type="cofactor">
    <cofactor evidence="5">
        <name>FMN</name>
        <dbReference type="ChEBI" id="CHEBI:58210"/>
    </cofactor>
    <text evidence="5">Binds 1 FMN per subunit.</text>
</comment>
<evidence type="ECO:0000256" key="3">
    <source>
        <dbReference type="ARBA" id="ARBA00022643"/>
    </source>
</evidence>
<proteinExistence type="inferred from homology"/>
<evidence type="ECO:0000256" key="5">
    <source>
        <dbReference type="PIRSR" id="PIRSR000190-2"/>
    </source>
</evidence>
<evidence type="ECO:0000256" key="2">
    <source>
        <dbReference type="ARBA" id="ARBA00022630"/>
    </source>
</evidence>
<dbReference type="AlphaFoldDB" id="A0A848KLH2"/>
<dbReference type="InterPro" id="IPR011576">
    <property type="entry name" value="Pyridox_Oxase_N"/>
</dbReference>
<protein>
    <submittedName>
        <fullName evidence="8">Pyridoxal 5'-phosphate synthase</fullName>
        <ecNumber evidence="8">1.4.3.5</ecNumber>
    </submittedName>
</protein>
<dbReference type="InterPro" id="IPR019576">
    <property type="entry name" value="Pyridoxamine_oxidase_dimer_C"/>
</dbReference>
<keyword evidence="3 5" id="KW-0288">FMN</keyword>
<dbReference type="InterPro" id="IPR012349">
    <property type="entry name" value="Split_barrel_FMN-bd"/>
</dbReference>
<reference evidence="8 9" key="2">
    <citation type="submission" date="2020-06" db="EMBL/GenBank/DDBJ databases">
        <title>Antribacter stalactiti gen. nov., sp. nov., a new member of the family Nacardiaceae isolated from a cave.</title>
        <authorList>
            <person name="Kim I.S."/>
        </authorList>
    </citation>
    <scope>NUCLEOTIDE SEQUENCE [LARGE SCALE GENOMIC DNA]</scope>
    <source>
        <strain evidence="8 9">YC2-7</strain>
    </source>
</reference>
<dbReference type="PANTHER" id="PTHR10851:SF0">
    <property type="entry name" value="PYRIDOXINE-5'-PHOSPHATE OXIDASE"/>
    <property type="match status" value="1"/>
</dbReference>
<evidence type="ECO:0000313" key="9">
    <source>
        <dbReference type="Proteomes" id="UP000535543"/>
    </source>
</evidence>
<dbReference type="Proteomes" id="UP000535543">
    <property type="component" value="Unassembled WGS sequence"/>
</dbReference>
<comment type="caution">
    <text evidence="8">The sequence shown here is derived from an EMBL/GenBank/DDBJ whole genome shotgun (WGS) entry which is preliminary data.</text>
</comment>
<evidence type="ECO:0000259" key="6">
    <source>
        <dbReference type="Pfam" id="PF01243"/>
    </source>
</evidence>
<reference evidence="8 9" key="1">
    <citation type="submission" date="2019-05" db="EMBL/GenBank/DDBJ databases">
        <authorList>
            <person name="Lee S.D."/>
        </authorList>
    </citation>
    <scope>NUCLEOTIDE SEQUENCE [LARGE SCALE GENOMIC DNA]</scope>
    <source>
        <strain evidence="8 9">YC2-7</strain>
    </source>
</reference>
<accession>A0A848KLH2</accession>
<dbReference type="GO" id="GO:0008615">
    <property type="term" value="P:pyridoxine biosynthetic process"/>
    <property type="evidence" value="ECO:0007669"/>
    <property type="project" value="InterPro"/>
</dbReference>
<feature type="binding site" evidence="5">
    <location>
        <position position="97"/>
    </location>
    <ligand>
        <name>FMN</name>
        <dbReference type="ChEBI" id="CHEBI:58210"/>
    </ligand>
</feature>
<comment type="similarity">
    <text evidence="1">Belongs to the pyridoxamine 5'-phosphate oxidase family.</text>
</comment>
<dbReference type="GO" id="GO:0004733">
    <property type="term" value="F:pyridoxamine phosphate oxidase activity"/>
    <property type="evidence" value="ECO:0007669"/>
    <property type="project" value="UniProtKB-EC"/>
</dbReference>
<evidence type="ECO:0000256" key="4">
    <source>
        <dbReference type="ARBA" id="ARBA00023002"/>
    </source>
</evidence>
<dbReference type="PANTHER" id="PTHR10851">
    <property type="entry name" value="PYRIDOXINE-5-PHOSPHATE OXIDASE"/>
    <property type="match status" value="1"/>
</dbReference>
<feature type="domain" description="Pyridoxamine 5'-phosphate oxidase N-terminal" evidence="6">
    <location>
        <begin position="26"/>
        <end position="134"/>
    </location>
</feature>
<dbReference type="Pfam" id="PF10590">
    <property type="entry name" value="PNP_phzG_C"/>
    <property type="match status" value="1"/>
</dbReference>
<keyword evidence="4 8" id="KW-0560">Oxidoreductase</keyword>
<dbReference type="PIRSF" id="PIRSF000190">
    <property type="entry name" value="Pyd_amn-ph_oxd"/>
    <property type="match status" value="1"/>
</dbReference>
<evidence type="ECO:0000256" key="1">
    <source>
        <dbReference type="ARBA" id="ARBA00007301"/>
    </source>
</evidence>